<keyword evidence="4" id="KW-0804">Transcription</keyword>
<dbReference type="PANTHER" id="PTHR31001">
    <property type="entry name" value="UNCHARACTERIZED TRANSCRIPTIONAL REGULATORY PROTEIN"/>
    <property type="match status" value="1"/>
</dbReference>
<keyword evidence="2" id="KW-0479">Metal-binding</keyword>
<dbReference type="GO" id="GO:0008270">
    <property type="term" value="F:zinc ion binding"/>
    <property type="evidence" value="ECO:0007669"/>
    <property type="project" value="InterPro"/>
</dbReference>
<dbReference type="GeneID" id="34447697"/>
<evidence type="ECO:0000256" key="3">
    <source>
        <dbReference type="ARBA" id="ARBA00023015"/>
    </source>
</evidence>
<dbReference type="GO" id="GO:0006351">
    <property type="term" value="P:DNA-templated transcription"/>
    <property type="evidence" value="ECO:0007669"/>
    <property type="project" value="InterPro"/>
</dbReference>
<dbReference type="AlphaFoldDB" id="A0A1F8A8T5"/>
<comment type="subcellular location">
    <subcellularLocation>
        <location evidence="1">Nucleus</location>
    </subcellularLocation>
</comment>
<keyword evidence="5" id="KW-0539">Nucleus</keyword>
<proteinExistence type="predicted"/>
<dbReference type="Pfam" id="PF04082">
    <property type="entry name" value="Fungal_trans"/>
    <property type="match status" value="1"/>
</dbReference>
<keyword evidence="3" id="KW-0805">Transcription regulation</keyword>
<dbReference type="Proteomes" id="UP000179179">
    <property type="component" value="Unassembled WGS sequence"/>
</dbReference>
<gene>
    <name evidence="7" type="ORF">ABOM_004307</name>
</gene>
<evidence type="ECO:0000256" key="5">
    <source>
        <dbReference type="ARBA" id="ARBA00023242"/>
    </source>
</evidence>
<evidence type="ECO:0000256" key="2">
    <source>
        <dbReference type="ARBA" id="ARBA00022723"/>
    </source>
</evidence>
<accession>A0A1F8A8T5</accession>
<sequence length="592" mass="66689">MAGCVPTKSPTANPFGQFSNQSLSFLPTALDDIPRDDSACENILDWDYRDQQAELLQAGFQSRQTKNYNGSLDQYTGTVPKKAPTTERKRFNRTEERVQLLQLYFIQVDPIVKILHWPSLQAYLLAGKPYLHYDSCHPAPAALASAIYYAATCTMSSETCLSCFGVDKGTMISKYKRDNRCALEHADYLSTDDLTVLQSIVISLVAMRCHDHTRHSWTMLALALRIAHTLSLDNPSTASYVYPFEREIRCRLWHAIRWLDVQESLNGASEPMLRSSLFDFQFKPAIGEVELDTDCEVHTPSIRLLPEATLFKVISYAQETARHLTVSTSTSLYTEGRAGLQESVRAFKERTDEQLVGLQPDTVDFHWYLRELAYSIGVFLRLLAVRPVDIDDLSCGSPTSSGFVLKLAVEALESRFRVYNSTRSYAWRWLQPLFFPWQALAITLAEIRTCDDRLLINRIWPIVEQSYTSFMNLDMESPACRLRKPVETLMEQAKRKVYDIMLPFPPLNESDSAGPGCLPLSTTPQYNVVGPPENVPLAADSSSVCIASHPPPSDLSTTEWDFAVLAENIGLNEFDLTCLGPNFDFEGTSTFA</sequence>
<evidence type="ECO:0000313" key="7">
    <source>
        <dbReference type="EMBL" id="OGM47708.1"/>
    </source>
</evidence>
<evidence type="ECO:0000256" key="4">
    <source>
        <dbReference type="ARBA" id="ARBA00023163"/>
    </source>
</evidence>
<organism evidence="7 8">
    <name type="scientific">Aspergillus bombycis</name>
    <dbReference type="NCBI Taxonomy" id="109264"/>
    <lineage>
        <taxon>Eukaryota</taxon>
        <taxon>Fungi</taxon>
        <taxon>Dikarya</taxon>
        <taxon>Ascomycota</taxon>
        <taxon>Pezizomycotina</taxon>
        <taxon>Eurotiomycetes</taxon>
        <taxon>Eurotiomycetidae</taxon>
        <taxon>Eurotiales</taxon>
        <taxon>Aspergillaceae</taxon>
        <taxon>Aspergillus</taxon>
    </lineage>
</organism>
<evidence type="ECO:0000313" key="8">
    <source>
        <dbReference type="Proteomes" id="UP000179179"/>
    </source>
</evidence>
<comment type="caution">
    <text evidence="7">The sequence shown here is derived from an EMBL/GenBank/DDBJ whole genome shotgun (WGS) entry which is preliminary data.</text>
</comment>
<dbReference type="EMBL" id="LYCR01000021">
    <property type="protein sequence ID" value="OGM47708.1"/>
    <property type="molecule type" value="Genomic_DNA"/>
</dbReference>
<dbReference type="CDD" id="cd12148">
    <property type="entry name" value="fungal_TF_MHR"/>
    <property type="match status" value="1"/>
</dbReference>
<dbReference type="InterPro" id="IPR050613">
    <property type="entry name" value="Sec_Metabolite_Reg"/>
</dbReference>
<dbReference type="RefSeq" id="XP_022391425.1">
    <property type="nucleotide sequence ID" value="XM_022531437.1"/>
</dbReference>
<name>A0A1F8A8T5_9EURO</name>
<evidence type="ECO:0000259" key="6">
    <source>
        <dbReference type="Pfam" id="PF04082"/>
    </source>
</evidence>
<evidence type="ECO:0000256" key="1">
    <source>
        <dbReference type="ARBA" id="ARBA00004123"/>
    </source>
</evidence>
<dbReference type="InterPro" id="IPR007219">
    <property type="entry name" value="XnlR_reg_dom"/>
</dbReference>
<keyword evidence="8" id="KW-1185">Reference proteome</keyword>
<dbReference type="GO" id="GO:0005634">
    <property type="term" value="C:nucleus"/>
    <property type="evidence" value="ECO:0007669"/>
    <property type="project" value="UniProtKB-SubCell"/>
</dbReference>
<dbReference type="PANTHER" id="PTHR31001:SF50">
    <property type="entry name" value="ZN(II)2CYS6 TRANSCRIPTION FACTOR (EUROFUNG)"/>
    <property type="match status" value="1"/>
</dbReference>
<reference evidence="7 8" key="1">
    <citation type="journal article" date="2016" name="Genome Biol. Evol.">
        <title>Draft genome sequence of an aflatoxigenic Aspergillus species, A. bombycis.</title>
        <authorList>
            <person name="Moore G.G."/>
            <person name="Mack B.M."/>
            <person name="Beltz S.B."/>
            <person name="Gilbert M.K."/>
        </authorList>
    </citation>
    <scope>NUCLEOTIDE SEQUENCE [LARGE SCALE GENOMIC DNA]</scope>
    <source>
        <strain evidence="8">NRRL 26010</strain>
    </source>
</reference>
<dbReference type="OrthoDB" id="435881at2759"/>
<dbReference type="GO" id="GO:0003677">
    <property type="term" value="F:DNA binding"/>
    <property type="evidence" value="ECO:0007669"/>
    <property type="project" value="InterPro"/>
</dbReference>
<protein>
    <recommendedName>
        <fullName evidence="6">Xylanolytic transcriptional activator regulatory domain-containing protein</fullName>
    </recommendedName>
</protein>
<feature type="domain" description="Xylanolytic transcriptional activator regulatory" evidence="6">
    <location>
        <begin position="101"/>
        <end position="265"/>
    </location>
</feature>